<dbReference type="PANTHER" id="PTHR47219">
    <property type="entry name" value="RAB GTPASE-ACTIVATING PROTEIN 1-LIKE"/>
    <property type="match status" value="1"/>
</dbReference>
<dbReference type="GO" id="GO:0031267">
    <property type="term" value="F:small GTPase binding"/>
    <property type="evidence" value="ECO:0007669"/>
    <property type="project" value="TreeGrafter"/>
</dbReference>
<dbReference type="SMART" id="SM00164">
    <property type="entry name" value="TBC"/>
    <property type="match status" value="1"/>
</dbReference>
<keyword evidence="6" id="KW-1185">Reference proteome</keyword>
<protein>
    <recommendedName>
        <fullName evidence="7">Rab-GAP TBC domain-containing protein</fullName>
    </recommendedName>
</protein>
<sequence>MGPWHSLSGLLYSKPTGPFSRFKSKRAHYYVFEESSCRLQFYRDQREALQRDSQPLGCINIKGAAITLRVDEPNSFGILSEGKEFVLQAENHESMMIWVMALQANRDAYFTKEMRPEGLGATASSKQLALQAQKRRESAPDASFGYGRRNFASFGGADRRVSRISILDASALMTRSAIEEEDDGYLGNVTRKLSDSLSNRFGLSMSQSFSVSLTKASPQHSDQGSEIGTDFNYDSLLEESPSKSRQQQQQTKPTKRYSVSTPAGAGGSPQLQACFTTSGRDSAQESRDRSGSSCRSEASSSGGASASGFAVKKSDAGDSDIRHEMEDLQKQNSALKEVLRKRDTLIAELDLKLSRLEQLENAQKDNGALRFNVTRAGPPRFKSESAMLDWIKEKSDNLRHLEEQCRVLQNNNRFVNSEVRRITSLRHMEQEKFRNQDKLFREHKLQLENWKRDYLFLLQSCITVPTGDVSDGIELNLYGGGRHKERLRELLEEARVVNPRLPTFESLVSPDGHVDSYGFRHSQESESMQLHYISRQLHEHYATTLDRYDEHQRHWKSFIASNRSFTKTTELKSLIRGGIPRMYRSAVWRELIHAQVQEIRSVRGQQYYSGLVQRATESDIVAKHRKQISLDLMRTMPGNVRFESSDSEGIQKLQEILQAFCLHNPSVGYCQGMNFIAGMGLLFLSKEDAFWLLVAVTECYFHPLYFTGSLLGAQADQLVLKDLIRRQMPNLHEHISNLDIDVGTVTLNWFLAIYFDALPFETLLRLWDCFLLEGPKVLFRFALAVLKSSEAALLRQTDTIGLWRHLKAAARLAFDVDGLARTAFAAGADAGVPSRRELDARRGVYIAALAEADERRKRLRRRALQDEEEEAEEDEAAVDRGDMESPNQPLVSSGLSSPDGSVWICYGDSGRSQVCRLRIEDNLMFSLGVEIESQVSCSYSLDSCQVVLLGTLGMFIAALDAGSGEQLWEFRMPDSVLAICSEAQPSTAPIGGPRRHRVFAALASGSLAVLEDIGREQPDSSVFFINLGGACPATAVALAQLPEDGGGVLWVACGNFVQLLRSDSLDAYCRVRVSECPFDSVLCLHDGGRSCGVWLAVRGSPVVELWSSDGSSCRLRFDIQP</sequence>
<organism evidence="5 6">
    <name type="scientific">Macrostomum lignano</name>
    <dbReference type="NCBI Taxonomy" id="282301"/>
    <lineage>
        <taxon>Eukaryota</taxon>
        <taxon>Metazoa</taxon>
        <taxon>Spiralia</taxon>
        <taxon>Lophotrochozoa</taxon>
        <taxon>Platyhelminthes</taxon>
        <taxon>Rhabditophora</taxon>
        <taxon>Macrostomorpha</taxon>
        <taxon>Macrostomida</taxon>
        <taxon>Macrostomidae</taxon>
        <taxon>Macrostomum</taxon>
    </lineage>
</organism>
<feature type="compositionally biased region" description="Low complexity" evidence="2">
    <location>
        <begin position="243"/>
        <end position="252"/>
    </location>
</feature>
<name>A0A267DZA8_9PLAT</name>
<dbReference type="STRING" id="282301.A0A267DZA8"/>
<evidence type="ECO:0000256" key="1">
    <source>
        <dbReference type="SAM" id="Coils"/>
    </source>
</evidence>
<accession>A0A267DZA8</accession>
<evidence type="ECO:0000259" key="4">
    <source>
        <dbReference type="PROSITE" id="PS50086"/>
    </source>
</evidence>
<dbReference type="PROSITE" id="PS50003">
    <property type="entry name" value="PH_DOMAIN"/>
    <property type="match status" value="1"/>
</dbReference>
<feature type="compositionally biased region" description="Acidic residues" evidence="2">
    <location>
        <begin position="866"/>
        <end position="876"/>
    </location>
</feature>
<proteinExistence type="predicted"/>
<dbReference type="InterPro" id="IPR035969">
    <property type="entry name" value="Rab-GAP_TBC_sf"/>
</dbReference>
<comment type="caution">
    <text evidence="5">The sequence shown here is derived from an EMBL/GenBank/DDBJ whole genome shotgun (WGS) entry which is preliminary data.</text>
</comment>
<evidence type="ECO:0000259" key="3">
    <source>
        <dbReference type="PROSITE" id="PS50003"/>
    </source>
</evidence>
<feature type="compositionally biased region" description="Low complexity" evidence="2">
    <location>
        <begin position="291"/>
        <end position="310"/>
    </location>
</feature>
<dbReference type="GO" id="GO:0005096">
    <property type="term" value="F:GTPase activator activity"/>
    <property type="evidence" value="ECO:0007669"/>
    <property type="project" value="TreeGrafter"/>
</dbReference>
<keyword evidence="1" id="KW-0175">Coiled coil</keyword>
<dbReference type="InterPro" id="IPR000195">
    <property type="entry name" value="Rab-GAP-TBC_dom"/>
</dbReference>
<dbReference type="InterPro" id="IPR050302">
    <property type="entry name" value="Rab_GAP_TBC_domain"/>
</dbReference>
<feature type="compositionally biased region" description="Polar residues" evidence="2">
    <location>
        <begin position="885"/>
        <end position="896"/>
    </location>
</feature>
<dbReference type="Gene3D" id="2.30.29.30">
    <property type="entry name" value="Pleckstrin-homology domain (PH domain)/Phosphotyrosine-binding domain (PTB)"/>
    <property type="match status" value="1"/>
</dbReference>
<feature type="region of interest" description="Disordered" evidence="2">
    <location>
        <begin position="238"/>
        <end position="316"/>
    </location>
</feature>
<gene>
    <name evidence="5" type="ORF">BOX15_Mlig002070g2</name>
</gene>
<dbReference type="FunFam" id="1.10.8.270:FF:000026">
    <property type="entry name" value="TBC (Tre-2/Bub2/Cdc16) domain family"/>
    <property type="match status" value="1"/>
</dbReference>
<dbReference type="AlphaFoldDB" id="A0A267DZA8"/>
<evidence type="ECO:0008006" key="7">
    <source>
        <dbReference type="Google" id="ProtNLM"/>
    </source>
</evidence>
<feature type="domain" description="PH" evidence="3">
    <location>
        <begin position="4"/>
        <end position="107"/>
    </location>
</feature>
<feature type="compositionally biased region" description="Polar residues" evidence="2">
    <location>
        <begin position="269"/>
        <end position="281"/>
    </location>
</feature>
<dbReference type="Pfam" id="PF23748">
    <property type="entry name" value="Beta-prop_LRRK2"/>
    <property type="match status" value="1"/>
</dbReference>
<dbReference type="InterPro" id="IPR011993">
    <property type="entry name" value="PH-like_dom_sf"/>
</dbReference>
<dbReference type="PANTHER" id="PTHR47219:SF20">
    <property type="entry name" value="TBC1 DOMAIN FAMILY MEMBER 2B"/>
    <property type="match status" value="1"/>
</dbReference>
<dbReference type="SUPFAM" id="SSF50729">
    <property type="entry name" value="PH domain-like"/>
    <property type="match status" value="1"/>
</dbReference>
<feature type="coiled-coil region" evidence="1">
    <location>
        <begin position="328"/>
        <end position="366"/>
    </location>
</feature>
<dbReference type="Gene3D" id="1.10.8.270">
    <property type="entry name" value="putative rabgap domain of human tbc1 domain family member 14 like domains"/>
    <property type="match status" value="1"/>
</dbReference>
<dbReference type="SMART" id="SM00233">
    <property type="entry name" value="PH"/>
    <property type="match status" value="1"/>
</dbReference>
<dbReference type="SUPFAM" id="SSF50998">
    <property type="entry name" value="Quinoprotein alcohol dehydrogenase-like"/>
    <property type="match status" value="1"/>
</dbReference>
<feature type="domain" description="Rab-GAP TBC" evidence="4">
    <location>
        <begin position="578"/>
        <end position="774"/>
    </location>
</feature>
<dbReference type="OrthoDB" id="294251at2759"/>
<dbReference type="Proteomes" id="UP000215902">
    <property type="component" value="Unassembled WGS sequence"/>
</dbReference>
<dbReference type="Pfam" id="PF00566">
    <property type="entry name" value="RabGAP-TBC"/>
    <property type="match status" value="1"/>
</dbReference>
<evidence type="ECO:0000256" key="2">
    <source>
        <dbReference type="SAM" id="MobiDB-lite"/>
    </source>
</evidence>
<feature type="region of interest" description="Disordered" evidence="2">
    <location>
        <begin position="862"/>
        <end position="896"/>
    </location>
</feature>
<evidence type="ECO:0000313" key="6">
    <source>
        <dbReference type="Proteomes" id="UP000215902"/>
    </source>
</evidence>
<evidence type="ECO:0000313" key="5">
    <source>
        <dbReference type="EMBL" id="PAA54516.1"/>
    </source>
</evidence>
<dbReference type="InterPro" id="IPR011047">
    <property type="entry name" value="Quinoprotein_ADH-like_sf"/>
</dbReference>
<dbReference type="Pfam" id="PF00169">
    <property type="entry name" value="PH"/>
    <property type="match status" value="1"/>
</dbReference>
<dbReference type="Gene3D" id="1.10.472.80">
    <property type="entry name" value="Ypt/Rab-GAP domain of gyp1p, domain 3"/>
    <property type="match status" value="1"/>
</dbReference>
<dbReference type="SUPFAM" id="SSF47923">
    <property type="entry name" value="Ypt/Rab-GAP domain of gyp1p"/>
    <property type="match status" value="2"/>
</dbReference>
<dbReference type="PROSITE" id="PS50086">
    <property type="entry name" value="TBC_RABGAP"/>
    <property type="match status" value="1"/>
</dbReference>
<reference evidence="5 6" key="1">
    <citation type="submission" date="2017-06" db="EMBL/GenBank/DDBJ databases">
        <title>A platform for efficient transgenesis in Macrostomum lignano, a flatworm model organism for stem cell research.</title>
        <authorList>
            <person name="Berezikov E."/>
        </authorList>
    </citation>
    <scope>NUCLEOTIDE SEQUENCE [LARGE SCALE GENOMIC DNA]</scope>
    <source>
        <strain evidence="5">DV1</strain>
        <tissue evidence="5">Whole organism</tissue>
    </source>
</reference>
<dbReference type="InterPro" id="IPR001849">
    <property type="entry name" value="PH_domain"/>
</dbReference>
<feature type="coiled-coil region" evidence="1">
    <location>
        <begin position="391"/>
        <end position="418"/>
    </location>
</feature>
<dbReference type="EMBL" id="NIVC01002894">
    <property type="protein sequence ID" value="PAA54516.1"/>
    <property type="molecule type" value="Genomic_DNA"/>
</dbReference>
<dbReference type="InterPro" id="IPR056602">
    <property type="entry name" value="Beta-prop_LRRK2"/>
</dbReference>